<dbReference type="Pfam" id="PF01875">
    <property type="entry name" value="Memo"/>
    <property type="match status" value="1"/>
</dbReference>
<accession>H8Z6G1</accession>
<dbReference type="HAMAP" id="MF_00055">
    <property type="entry name" value="MEMO1"/>
    <property type="match status" value="1"/>
</dbReference>
<reference evidence="4" key="1">
    <citation type="submission" date="2011-06" db="EMBL/GenBank/DDBJ databases">
        <authorList>
            <consortium name="US DOE Joint Genome Institute (JGI-PGF)"/>
            <person name="Lucas S."/>
            <person name="Han J."/>
            <person name="Lapidus A."/>
            <person name="Cheng J.-F."/>
            <person name="Goodwin L."/>
            <person name="Pitluck S."/>
            <person name="Peters L."/>
            <person name="Land M.L."/>
            <person name="Hauser L."/>
            <person name="Vogl K."/>
            <person name="Liu Z."/>
            <person name="Overmann J."/>
            <person name="Frigaard N.-U."/>
            <person name="Bryant D.A."/>
            <person name="Woyke T.J."/>
        </authorList>
    </citation>
    <scope>NUCLEOTIDE SEQUENCE [LARGE SCALE GENOMIC DNA]</scope>
    <source>
        <strain evidence="4">970</strain>
    </source>
</reference>
<evidence type="ECO:0000256" key="1">
    <source>
        <dbReference type="ARBA" id="ARBA00006315"/>
    </source>
</evidence>
<sequence length="267" mass="28487">MTTIRHACVAGTFYPADPAHLRAEIDACFAQRAPANAPGLAGERIKALIVPHAGYVYSGPVAASAYASLQPQADEIRRVVLLGPAHRMPFQGLALSAADAWQTPLGSVPVARSACEQLLVFPQVERLDAAFDGEHSLEVQLPFLQRLLGDFELIPLLVGAASAAEVAEVLESLWGGDETLILISSDLSHFLDDTSARALDAQTAAAILRLEPELIGPEQACGRYPMGGLLRIARMRGLKPEQLDLRNSSQTAGSPDRVVGYGAYAFH</sequence>
<evidence type="ECO:0000313" key="3">
    <source>
        <dbReference type="EMBL" id="EIC19659.1"/>
    </source>
</evidence>
<dbReference type="eggNOG" id="COG1355">
    <property type="taxonomic scope" value="Bacteria"/>
</dbReference>
<comment type="similarity">
    <text evidence="1 2">Belongs to the MEMO1 family.</text>
</comment>
<keyword evidence="3" id="KW-0560">Oxidoreductase</keyword>
<dbReference type="HOGENOM" id="CLU_038085_2_0_6"/>
<dbReference type="InterPro" id="IPR002737">
    <property type="entry name" value="MEMO1_fam"/>
</dbReference>
<dbReference type="EMBL" id="JH603170">
    <property type="protein sequence ID" value="EIC19659.1"/>
    <property type="molecule type" value="Genomic_DNA"/>
</dbReference>
<dbReference type="PANTHER" id="PTHR11060:SF0">
    <property type="entry name" value="PROTEIN MEMO1"/>
    <property type="match status" value="1"/>
</dbReference>
<dbReference type="PANTHER" id="PTHR11060">
    <property type="entry name" value="PROTEIN MEMO1"/>
    <property type="match status" value="1"/>
</dbReference>
<organism evidence="3 4">
    <name type="scientific">Thiorhodovibrio frisius</name>
    <dbReference type="NCBI Taxonomy" id="631362"/>
    <lineage>
        <taxon>Bacteria</taxon>
        <taxon>Pseudomonadati</taxon>
        <taxon>Pseudomonadota</taxon>
        <taxon>Gammaproteobacteria</taxon>
        <taxon>Chromatiales</taxon>
        <taxon>Chromatiaceae</taxon>
        <taxon>Thiorhodovibrio</taxon>
    </lineage>
</organism>
<name>H8Z6G1_9GAMM</name>
<gene>
    <name evidence="3" type="ORF">Thi970DRAFT_03249</name>
</gene>
<dbReference type="RefSeq" id="WP_009150064.1">
    <property type="nucleotide sequence ID" value="NZ_CP121471.1"/>
</dbReference>
<protein>
    <recommendedName>
        <fullName evidence="2">MEMO1 family protein Thi970DRAFT_03249</fullName>
    </recommendedName>
</protein>
<evidence type="ECO:0000256" key="2">
    <source>
        <dbReference type="HAMAP-Rule" id="MF_00055"/>
    </source>
</evidence>
<keyword evidence="4" id="KW-1185">Reference proteome</keyword>
<dbReference type="OrthoDB" id="9782820at2"/>
<proteinExistence type="inferred from homology"/>
<dbReference type="NCBIfam" id="TIGR04336">
    <property type="entry name" value="AmmeMemoSam_B"/>
    <property type="match status" value="1"/>
</dbReference>
<dbReference type="Gene3D" id="3.40.830.10">
    <property type="entry name" value="LigB-like"/>
    <property type="match status" value="1"/>
</dbReference>
<dbReference type="STRING" id="631362.Thi970DRAFT_03249"/>
<evidence type="ECO:0000313" key="4">
    <source>
        <dbReference type="Proteomes" id="UP000002964"/>
    </source>
</evidence>
<dbReference type="AlphaFoldDB" id="H8Z6G1"/>
<dbReference type="Proteomes" id="UP000002964">
    <property type="component" value="Unassembled WGS sequence"/>
</dbReference>
<reference evidence="3 4" key="2">
    <citation type="submission" date="2011-11" db="EMBL/GenBank/DDBJ databases">
        <authorList>
            <consortium name="US DOE Joint Genome Institute"/>
            <person name="Lucas S."/>
            <person name="Han J."/>
            <person name="Lapidus A."/>
            <person name="Cheng J.-F."/>
            <person name="Goodwin L."/>
            <person name="Pitluck S."/>
            <person name="Peters L."/>
            <person name="Ovchinnikova G."/>
            <person name="Zhang X."/>
            <person name="Detter J.C."/>
            <person name="Han C."/>
            <person name="Tapia R."/>
            <person name="Land M."/>
            <person name="Hauser L."/>
            <person name="Kyrpides N."/>
            <person name="Ivanova N."/>
            <person name="Pagani I."/>
            <person name="Vogl K."/>
            <person name="Liu Z."/>
            <person name="Overmann J."/>
            <person name="Frigaard N.-U."/>
            <person name="Bryant D."/>
            <person name="Woyke T."/>
        </authorList>
    </citation>
    <scope>NUCLEOTIDE SEQUENCE [LARGE SCALE GENOMIC DNA]</scope>
    <source>
        <strain evidence="3 4">970</strain>
    </source>
</reference>
<dbReference type="GO" id="GO:0051213">
    <property type="term" value="F:dioxygenase activity"/>
    <property type="evidence" value="ECO:0007669"/>
    <property type="project" value="UniProtKB-KW"/>
</dbReference>
<keyword evidence="3" id="KW-0223">Dioxygenase</keyword>
<dbReference type="CDD" id="cd07361">
    <property type="entry name" value="MEMO_like"/>
    <property type="match status" value="1"/>
</dbReference>